<evidence type="ECO:0000256" key="1">
    <source>
        <dbReference type="SAM" id="MobiDB-lite"/>
    </source>
</evidence>
<dbReference type="KEGG" id="cip:FZC35_00725"/>
<proteinExistence type="predicted"/>
<keyword evidence="3" id="KW-1185">Reference proteome</keyword>
<evidence type="ECO:0008006" key="4">
    <source>
        <dbReference type="Google" id="ProtNLM"/>
    </source>
</evidence>
<evidence type="ECO:0000313" key="3">
    <source>
        <dbReference type="Proteomes" id="UP000325155"/>
    </source>
</evidence>
<protein>
    <recommendedName>
        <fullName evidence="4">Outer membrane beta-barrel protein</fullName>
    </recommendedName>
</protein>
<evidence type="ECO:0000313" key="2">
    <source>
        <dbReference type="EMBL" id="QEK37910.1"/>
    </source>
</evidence>
<reference evidence="2 3" key="1">
    <citation type="submission" date="2019-08" db="EMBL/GenBank/DDBJ databases">
        <title>Highly reduced genomes of protist endosymbionts show evolutionary convergence.</title>
        <authorList>
            <person name="George E."/>
            <person name="Husnik F."/>
            <person name="Tashyreva D."/>
            <person name="Prokopchuk G."/>
            <person name="Horak A."/>
            <person name="Kwong W.K."/>
            <person name="Lukes J."/>
            <person name="Keeling P.J."/>
        </authorList>
    </citation>
    <scope>NUCLEOTIDE SEQUENCE [LARGE SCALE GENOMIC DNA]</scope>
    <source>
        <strain evidence="2">1605</strain>
    </source>
</reference>
<dbReference type="OrthoDB" id="9843522at2"/>
<dbReference type="AlphaFoldDB" id="A0A5C0UDY1"/>
<dbReference type="Proteomes" id="UP000325155">
    <property type="component" value="Chromosome"/>
</dbReference>
<accession>A0A5C0UDY1</accession>
<gene>
    <name evidence="2" type="ORF">FZC35_00725</name>
</gene>
<organism evidence="2 3">
    <name type="scientific">Candidatus Cytomitobacter indipagum</name>
    <dbReference type="NCBI Taxonomy" id="2601575"/>
    <lineage>
        <taxon>Bacteria</taxon>
        <taxon>Pseudomonadati</taxon>
        <taxon>Pseudomonadota</taxon>
        <taxon>Alphaproteobacteria</taxon>
        <taxon>Holosporales</taxon>
        <taxon>Holosporaceae</taxon>
        <taxon>Candidatus Cytomitobacter</taxon>
    </lineage>
</organism>
<dbReference type="EMBL" id="CP043315">
    <property type="protein sequence ID" value="QEK37910.1"/>
    <property type="molecule type" value="Genomic_DNA"/>
</dbReference>
<sequence length="286" mass="30990">MYGKILLSLSVLAIANSAHSEACYAKKGCASIWLAPVVRYQSSKANEIKSSIDGKSIAGVELSRDEELKFEQTKNLGYFAGRAGLSVSYKMWKQAAIGWEIFADLGKREAWLNDISDENKTTSENTSSSTGNGGTSATPVTSSAGTQSIAGTKDATNHLKLSHYFAGYTGVFASYYAMDNMRLNGGIGAMMHNTKFTYGGKDLAEVKTKMQYSFGGYLKLGADWLINETFFVGAEVTGQLRANKDIKIADVTFAKGGDKAELSFKRKEAFGFNGAIRFGLDMFKFG</sequence>
<name>A0A5C0UDY1_9PROT</name>
<feature type="compositionally biased region" description="Polar residues" evidence="1">
    <location>
        <begin position="137"/>
        <end position="148"/>
    </location>
</feature>
<feature type="region of interest" description="Disordered" evidence="1">
    <location>
        <begin position="117"/>
        <end position="148"/>
    </location>
</feature>